<evidence type="ECO:0000313" key="2">
    <source>
        <dbReference type="EMBL" id="KAG7730734.1"/>
    </source>
</evidence>
<comment type="caution">
    <text evidence="2">The sequence shown here is derived from an EMBL/GenBank/DDBJ whole genome shotgun (WGS) entry which is preliminary data.</text>
</comment>
<dbReference type="Proteomes" id="UP000738402">
    <property type="component" value="Unassembled WGS sequence"/>
</dbReference>
<protein>
    <recommendedName>
        <fullName evidence="1">SET domain-containing protein</fullName>
    </recommendedName>
</protein>
<organism evidence="2 3">
    <name type="scientific">Ogataea haglerorum</name>
    <dbReference type="NCBI Taxonomy" id="1937702"/>
    <lineage>
        <taxon>Eukaryota</taxon>
        <taxon>Fungi</taxon>
        <taxon>Dikarya</taxon>
        <taxon>Ascomycota</taxon>
        <taxon>Saccharomycotina</taxon>
        <taxon>Pichiomycetes</taxon>
        <taxon>Pichiales</taxon>
        <taxon>Pichiaceae</taxon>
        <taxon>Ogataea</taxon>
    </lineage>
</organism>
<dbReference type="Gene3D" id="6.10.140.2220">
    <property type="match status" value="1"/>
</dbReference>
<dbReference type="GO" id="GO:0005634">
    <property type="term" value="C:nucleus"/>
    <property type="evidence" value="ECO:0007669"/>
    <property type="project" value="TreeGrafter"/>
</dbReference>
<dbReference type="PANTHER" id="PTHR12197:SF251">
    <property type="entry name" value="EG:BACR7C10.4 PROTEIN"/>
    <property type="match status" value="1"/>
</dbReference>
<evidence type="ECO:0000313" key="3">
    <source>
        <dbReference type="Proteomes" id="UP000738402"/>
    </source>
</evidence>
<proteinExistence type="predicted"/>
<dbReference type="PROSITE" id="PS50280">
    <property type="entry name" value="SET"/>
    <property type="match status" value="1"/>
</dbReference>
<sequence length="597" mass="67294">MDDLKLFKQSLEYNRIKSAVKIVSEHSHNPISQHYGFLPEHLTINNPCERGNAERGILIKQQCDAGDVIYDFFPQFEVAETNQSSESADCKDNLCAHCLKSLKVSKMGVECGGCDGFVKYCCEQCMDADLAVHKIECLFLSCYDFEERNRITCVERLILRLIITLGSDDTLVRQCQDLTSHYEVYLEAKKGQGFNNLSPIQQSLFEVTEAYLAGFLRFFGCHLQGLIKLCFVVFVNSTVLQNFYDEPIGIMFDPFFSLINHSCEPNTILVWNGRRAALKALKKLKPGEELLVSYCPVFLPKNERKQQLQNSFFFYCGCSICTLDYDLWFPSKTLTGGMEWETDTLDGQMVNGTEMERTAYLDLMRALRDVYCPEEKKGLPIMHKIATSSSQLEATERSNLSTLVYNIVELVPRHSWPVYKIVSLMKANTTKDPVANLRFTVLTIDIESALEQHLDYKASLGMALYELSVCLLKLIKAKRRQEINWSLDMLVESALALALQAHKQLKTKLGSSLLPPLADLKNAVSDLMSLKSTGIVNEAAAGQQLEALSQLLQCGVNLLSFCEPLTARDVAEFGLILESASVSAKPINSNFRWLLQI</sequence>
<dbReference type="InterPro" id="IPR050869">
    <property type="entry name" value="H3K4_H4K5_MeTrfase"/>
</dbReference>
<accession>A0AAN6D9S2</accession>
<dbReference type="Gene3D" id="2.170.270.10">
    <property type="entry name" value="SET domain"/>
    <property type="match status" value="1"/>
</dbReference>
<dbReference type="InterPro" id="IPR046341">
    <property type="entry name" value="SET_dom_sf"/>
</dbReference>
<name>A0AAN6D9S2_9ASCO</name>
<dbReference type="SUPFAM" id="SSF82199">
    <property type="entry name" value="SET domain"/>
    <property type="match status" value="1"/>
</dbReference>
<dbReference type="Pfam" id="PF00856">
    <property type="entry name" value="SET"/>
    <property type="match status" value="1"/>
</dbReference>
<dbReference type="InterPro" id="IPR001214">
    <property type="entry name" value="SET_dom"/>
</dbReference>
<reference evidence="2" key="1">
    <citation type="journal article" date="2021" name="G3 (Bethesda)">
        <title>Genomic diversity, chromosomal rearrangements, and interspecies hybridization in the ogataea polymorpha species complex.</title>
        <authorList>
            <person name="Hanson S.J."/>
            <person name="Cinneide E.O."/>
            <person name="Salzberg L.I."/>
            <person name="Wolfe K.H."/>
            <person name="McGowan J."/>
            <person name="Fitzpatrick D.A."/>
            <person name="Matlin K."/>
        </authorList>
    </citation>
    <scope>NUCLEOTIDE SEQUENCE</scope>
    <source>
        <strain evidence="2">83-405-1</strain>
    </source>
</reference>
<dbReference type="AlphaFoldDB" id="A0AAN6D9S2"/>
<dbReference type="Gene3D" id="1.10.220.160">
    <property type="match status" value="1"/>
</dbReference>
<evidence type="ECO:0000259" key="1">
    <source>
        <dbReference type="PROSITE" id="PS50280"/>
    </source>
</evidence>
<dbReference type="EMBL" id="JAHLUH010000001">
    <property type="protein sequence ID" value="KAG7730734.1"/>
    <property type="molecule type" value="Genomic_DNA"/>
</dbReference>
<feature type="domain" description="SET" evidence="1">
    <location>
        <begin position="176"/>
        <end position="295"/>
    </location>
</feature>
<gene>
    <name evidence="2" type="ORF">KL933_000529</name>
</gene>
<dbReference type="PANTHER" id="PTHR12197">
    <property type="entry name" value="HISTONE-LYSINE N-METHYLTRANSFERASE SMYD"/>
    <property type="match status" value="1"/>
</dbReference>